<keyword evidence="3" id="KW-1185">Reference proteome</keyword>
<name>K0S2G1_THAOC</name>
<dbReference type="Proteomes" id="UP000266841">
    <property type="component" value="Unassembled WGS sequence"/>
</dbReference>
<organism evidence="2 3">
    <name type="scientific">Thalassiosira oceanica</name>
    <name type="common">Marine diatom</name>
    <dbReference type="NCBI Taxonomy" id="159749"/>
    <lineage>
        <taxon>Eukaryota</taxon>
        <taxon>Sar</taxon>
        <taxon>Stramenopiles</taxon>
        <taxon>Ochrophyta</taxon>
        <taxon>Bacillariophyta</taxon>
        <taxon>Coscinodiscophyceae</taxon>
        <taxon>Thalassiosirophycidae</taxon>
        <taxon>Thalassiosirales</taxon>
        <taxon>Thalassiosiraceae</taxon>
        <taxon>Thalassiosira</taxon>
    </lineage>
</organism>
<evidence type="ECO:0000313" key="3">
    <source>
        <dbReference type="Proteomes" id="UP000266841"/>
    </source>
</evidence>
<evidence type="ECO:0000313" key="2">
    <source>
        <dbReference type="EMBL" id="EJK53092.1"/>
    </source>
</evidence>
<protein>
    <submittedName>
        <fullName evidence="2">Uncharacterized protein</fullName>
    </submittedName>
</protein>
<reference evidence="2 3" key="1">
    <citation type="journal article" date="2012" name="Genome Biol.">
        <title>Genome and low-iron response of an oceanic diatom adapted to chronic iron limitation.</title>
        <authorList>
            <person name="Lommer M."/>
            <person name="Specht M."/>
            <person name="Roy A.S."/>
            <person name="Kraemer L."/>
            <person name="Andreson R."/>
            <person name="Gutowska M.A."/>
            <person name="Wolf J."/>
            <person name="Bergner S.V."/>
            <person name="Schilhabel M.B."/>
            <person name="Klostermeier U.C."/>
            <person name="Beiko R.G."/>
            <person name="Rosenstiel P."/>
            <person name="Hippler M."/>
            <person name="Laroche J."/>
        </authorList>
    </citation>
    <scope>NUCLEOTIDE SEQUENCE [LARGE SCALE GENOMIC DNA]</scope>
    <source>
        <strain evidence="2 3">CCMP1005</strain>
    </source>
</reference>
<gene>
    <name evidence="2" type="ORF">THAOC_27536</name>
</gene>
<feature type="compositionally biased region" description="Basic and acidic residues" evidence="1">
    <location>
        <begin position="210"/>
        <end position="222"/>
    </location>
</feature>
<dbReference type="AlphaFoldDB" id="K0S2G1"/>
<proteinExistence type="predicted"/>
<sequence length="493" mass="53433">MYQNNRSSHLRLPPRSISCPQIWHERRKKKKAQTSQAVSPGPAVARSTLSWIAIIFYTSVHVQTRVNRTLCVPEHLRRKPEPLDHIGRQGEDRVDLAVRPAVVLPYLIQVPYEAEPAYPKEGVVHVRHVEGPVGDAAVVLVLAAQYESPQHPRVDPPHPPHDRERRQYPPAVADVGLLLRPAVEPAAVALPLGEPPREEVSAGVRVGPRRLAEEVERPRDGQGPDAAEDLSRVGLGPGHASEAAVEVAAGYDVPHGRLGVYHGRILALAAVVRPALFPVACPGGQRKPAQEGEARQRAVAESRVDLPPPVAAERPVGVLQARDEPHDAVAVETVVVERAGHGEDLQRRERVQEVPVVRDRSHSPFPPAAARAVAPEPARRRVVAVEDEVYDRPALRPVRRPAEAHEGVHVVLAAEEGHGPERPVHARHAKVLSCGALVARGRIEPVAERGDVVHVLCVVERPDAGGGRAAAAALLIRHDDRTTTEGPPSPTAQ</sequence>
<feature type="region of interest" description="Disordered" evidence="1">
    <location>
        <begin position="209"/>
        <end position="233"/>
    </location>
</feature>
<dbReference type="EMBL" id="AGNL01038524">
    <property type="protein sequence ID" value="EJK53092.1"/>
    <property type="molecule type" value="Genomic_DNA"/>
</dbReference>
<accession>K0S2G1</accession>
<comment type="caution">
    <text evidence="2">The sequence shown here is derived from an EMBL/GenBank/DDBJ whole genome shotgun (WGS) entry which is preliminary data.</text>
</comment>
<evidence type="ECO:0000256" key="1">
    <source>
        <dbReference type="SAM" id="MobiDB-lite"/>
    </source>
</evidence>